<gene>
    <name evidence="2" type="ORF">BDY17DRAFT_314189</name>
</gene>
<dbReference type="RefSeq" id="XP_033585081.1">
    <property type="nucleotide sequence ID" value="XM_033735791.1"/>
</dbReference>
<accession>A0A6A6PFL7</accession>
<sequence>MEVQEVVELLELPQEVKLAKERSLFTYEARWRPVVGQAEREKGYKPATLSGDDPWPLGKAREWAIKLVRTLATAVFEDQHREQKLGRVRTDIEDDFAYDDLVDGLIKSQQTHTILASSTPIIHLQLFFEKDQAALAAAAAATTAAATASQPTAGGSPVVPTGSTQRQSATTRQDRITPAAILGTLASVPLMPLLSVYRSSS</sequence>
<keyword evidence="3" id="KW-1185">Reference proteome</keyword>
<evidence type="ECO:0000313" key="2">
    <source>
        <dbReference type="EMBL" id="KAF2478511.1"/>
    </source>
</evidence>
<dbReference type="AlphaFoldDB" id="A0A6A6PFL7"/>
<name>A0A6A6PFL7_9PEZI</name>
<dbReference type="EMBL" id="MU001645">
    <property type="protein sequence ID" value="KAF2478511.1"/>
    <property type="molecule type" value="Genomic_DNA"/>
</dbReference>
<reference evidence="2" key="1">
    <citation type="journal article" date="2020" name="Stud. Mycol.">
        <title>101 Dothideomycetes genomes: a test case for predicting lifestyles and emergence of pathogens.</title>
        <authorList>
            <person name="Haridas S."/>
            <person name="Albert R."/>
            <person name="Binder M."/>
            <person name="Bloem J."/>
            <person name="Labutti K."/>
            <person name="Salamov A."/>
            <person name="Andreopoulos B."/>
            <person name="Baker S."/>
            <person name="Barry K."/>
            <person name="Bills G."/>
            <person name="Bluhm B."/>
            <person name="Cannon C."/>
            <person name="Castanera R."/>
            <person name="Culley D."/>
            <person name="Daum C."/>
            <person name="Ezra D."/>
            <person name="Gonzalez J."/>
            <person name="Henrissat B."/>
            <person name="Kuo A."/>
            <person name="Liang C."/>
            <person name="Lipzen A."/>
            <person name="Lutzoni F."/>
            <person name="Magnuson J."/>
            <person name="Mondo S."/>
            <person name="Nolan M."/>
            <person name="Ohm R."/>
            <person name="Pangilinan J."/>
            <person name="Park H.-J."/>
            <person name="Ramirez L."/>
            <person name="Alfaro M."/>
            <person name="Sun H."/>
            <person name="Tritt A."/>
            <person name="Yoshinaga Y."/>
            <person name="Zwiers L.-H."/>
            <person name="Turgeon B."/>
            <person name="Goodwin S."/>
            <person name="Spatafora J."/>
            <person name="Crous P."/>
            <person name="Grigoriev I."/>
        </authorList>
    </citation>
    <scope>NUCLEOTIDE SEQUENCE</scope>
    <source>
        <strain evidence="2">CBS 113389</strain>
    </source>
</reference>
<organism evidence="2 3">
    <name type="scientific">Neohortaea acidophila</name>
    <dbReference type="NCBI Taxonomy" id="245834"/>
    <lineage>
        <taxon>Eukaryota</taxon>
        <taxon>Fungi</taxon>
        <taxon>Dikarya</taxon>
        <taxon>Ascomycota</taxon>
        <taxon>Pezizomycotina</taxon>
        <taxon>Dothideomycetes</taxon>
        <taxon>Dothideomycetidae</taxon>
        <taxon>Mycosphaerellales</taxon>
        <taxon>Teratosphaeriaceae</taxon>
        <taxon>Neohortaea</taxon>
    </lineage>
</organism>
<evidence type="ECO:0000313" key="3">
    <source>
        <dbReference type="Proteomes" id="UP000799767"/>
    </source>
</evidence>
<dbReference type="GeneID" id="54476793"/>
<feature type="region of interest" description="Disordered" evidence="1">
    <location>
        <begin position="147"/>
        <end position="174"/>
    </location>
</feature>
<dbReference type="Proteomes" id="UP000799767">
    <property type="component" value="Unassembled WGS sequence"/>
</dbReference>
<feature type="compositionally biased region" description="Polar residues" evidence="1">
    <location>
        <begin position="161"/>
        <end position="171"/>
    </location>
</feature>
<proteinExistence type="predicted"/>
<protein>
    <submittedName>
        <fullName evidence="2">Uncharacterized protein</fullName>
    </submittedName>
</protein>
<evidence type="ECO:0000256" key="1">
    <source>
        <dbReference type="SAM" id="MobiDB-lite"/>
    </source>
</evidence>